<sequence length="98" mass="11680">MNFNNIGLDYIRSLYIDHNFPKSETSDYLKRIYPGQKGLPDITSDEVNIHREILEDITSDEEELVADEDLEDITLEEEEEKKHLIMIFQMMKKKKELF</sequence>
<organism evidence="1 2">
    <name type="scientific">Romanomermis culicivorax</name>
    <name type="common">Nematode worm</name>
    <dbReference type="NCBI Taxonomy" id="13658"/>
    <lineage>
        <taxon>Eukaryota</taxon>
        <taxon>Metazoa</taxon>
        <taxon>Ecdysozoa</taxon>
        <taxon>Nematoda</taxon>
        <taxon>Enoplea</taxon>
        <taxon>Dorylaimia</taxon>
        <taxon>Mermithida</taxon>
        <taxon>Mermithoidea</taxon>
        <taxon>Mermithidae</taxon>
        <taxon>Romanomermis</taxon>
    </lineage>
</organism>
<evidence type="ECO:0000313" key="2">
    <source>
        <dbReference type="WBParaSite" id="nRc.2.0.1.t35798-RA"/>
    </source>
</evidence>
<dbReference type="WBParaSite" id="nRc.2.0.1.t35798-RA">
    <property type="protein sequence ID" value="nRc.2.0.1.t35798-RA"/>
    <property type="gene ID" value="nRc.2.0.1.g35798"/>
</dbReference>
<accession>A0A915KAJ4</accession>
<dbReference type="Proteomes" id="UP000887565">
    <property type="component" value="Unplaced"/>
</dbReference>
<keyword evidence="1" id="KW-1185">Reference proteome</keyword>
<evidence type="ECO:0000313" key="1">
    <source>
        <dbReference type="Proteomes" id="UP000887565"/>
    </source>
</evidence>
<reference evidence="2" key="1">
    <citation type="submission" date="2022-11" db="UniProtKB">
        <authorList>
            <consortium name="WormBaseParasite"/>
        </authorList>
    </citation>
    <scope>IDENTIFICATION</scope>
</reference>
<proteinExistence type="predicted"/>
<protein>
    <submittedName>
        <fullName evidence="2">Uncharacterized protein</fullName>
    </submittedName>
</protein>
<dbReference type="AlphaFoldDB" id="A0A915KAJ4"/>
<name>A0A915KAJ4_ROMCU</name>